<name>A0A511TD08_MYXFU</name>
<proteinExistence type="predicted"/>
<dbReference type="AlphaFoldDB" id="A0A511TD08"/>
<organism evidence="2 5">
    <name type="scientific">Myxococcus fulvus</name>
    <dbReference type="NCBI Taxonomy" id="33"/>
    <lineage>
        <taxon>Bacteria</taxon>
        <taxon>Pseudomonadati</taxon>
        <taxon>Myxococcota</taxon>
        <taxon>Myxococcia</taxon>
        <taxon>Myxococcales</taxon>
        <taxon>Cystobacterineae</taxon>
        <taxon>Myxococcaceae</taxon>
        <taxon>Myxococcus</taxon>
    </lineage>
</organism>
<evidence type="ECO:0000313" key="3">
    <source>
        <dbReference type="EMBL" id="SEU36670.1"/>
    </source>
</evidence>
<evidence type="ECO:0000313" key="4">
    <source>
        <dbReference type="Proteomes" id="UP000183760"/>
    </source>
</evidence>
<dbReference type="Proteomes" id="UP000183760">
    <property type="component" value="Unassembled WGS sequence"/>
</dbReference>
<evidence type="ECO:0000313" key="2">
    <source>
        <dbReference type="EMBL" id="GEN12069.1"/>
    </source>
</evidence>
<keyword evidence="4" id="KW-1185">Reference proteome</keyword>
<dbReference type="Proteomes" id="UP000321514">
    <property type="component" value="Unassembled WGS sequence"/>
</dbReference>
<protein>
    <submittedName>
        <fullName evidence="2">Uncharacterized protein</fullName>
    </submittedName>
</protein>
<feature type="region of interest" description="Disordered" evidence="1">
    <location>
        <begin position="7"/>
        <end position="35"/>
    </location>
</feature>
<evidence type="ECO:0000313" key="5">
    <source>
        <dbReference type="Proteomes" id="UP000321514"/>
    </source>
</evidence>
<gene>
    <name evidence="2" type="ORF">MFU01_71060</name>
    <name evidence="3" type="ORF">SAMN05443572_111265</name>
</gene>
<sequence>MCTFVHIDTDRNDFVPENGQDGGTGHAPPSRPRPLGYLRMLTVTDEYT</sequence>
<comment type="caution">
    <text evidence="2">The sequence shown here is derived from an EMBL/GenBank/DDBJ whole genome shotgun (WGS) entry which is preliminary data.</text>
</comment>
<accession>A0A511TD08</accession>
<reference evidence="2 5" key="2">
    <citation type="submission" date="2019-07" db="EMBL/GenBank/DDBJ databases">
        <title>Whole genome shotgun sequence of Myxococcus fulvus NBRC 100333.</title>
        <authorList>
            <person name="Hosoyama A."/>
            <person name="Uohara A."/>
            <person name="Ohji S."/>
            <person name="Ichikawa N."/>
        </authorList>
    </citation>
    <scope>NUCLEOTIDE SEQUENCE [LARGE SCALE GENOMIC DNA]</scope>
    <source>
        <strain evidence="2 5">NBRC 100333</strain>
    </source>
</reference>
<dbReference type="EMBL" id="BJXR01000053">
    <property type="protein sequence ID" value="GEN12069.1"/>
    <property type="molecule type" value="Genomic_DNA"/>
</dbReference>
<reference evidence="3 4" key="1">
    <citation type="submission" date="2016-10" db="EMBL/GenBank/DDBJ databases">
        <authorList>
            <person name="Varghese N."/>
            <person name="Submissions S."/>
        </authorList>
    </citation>
    <scope>NUCLEOTIDE SEQUENCE [LARGE SCALE GENOMIC DNA]</scope>
    <source>
        <strain evidence="3 4">DSM 16525</strain>
    </source>
</reference>
<dbReference type="EMBL" id="FOIB01000011">
    <property type="protein sequence ID" value="SEU36670.1"/>
    <property type="molecule type" value="Genomic_DNA"/>
</dbReference>
<evidence type="ECO:0000256" key="1">
    <source>
        <dbReference type="SAM" id="MobiDB-lite"/>
    </source>
</evidence>